<evidence type="ECO:0000313" key="10">
    <source>
        <dbReference type="EMBL" id="RPA86134.1"/>
    </source>
</evidence>
<evidence type="ECO:0000256" key="2">
    <source>
        <dbReference type="ARBA" id="ARBA00006562"/>
    </source>
</evidence>
<keyword evidence="7" id="KW-0378">Hydrolase</keyword>
<keyword evidence="7" id="KW-0694">RNA-binding</keyword>
<comment type="catalytic activity">
    <reaction evidence="3">
        <text>a 5'-end (N(7)-methyl 5'-triphosphoguanosine)-ribonucleoside-ribonucleotide in mRNA + H2O = a (N(7)-methyl 5'-triphosphoguanosine)-nucleoside + a 5'-end phospho-ribonucleoside in mRNA + H(+)</text>
        <dbReference type="Rhea" id="RHEA:66928"/>
        <dbReference type="Rhea" id="RHEA-COMP:15692"/>
        <dbReference type="Rhea" id="RHEA-COMP:17313"/>
        <dbReference type="ChEBI" id="CHEBI:15377"/>
        <dbReference type="ChEBI" id="CHEBI:15378"/>
        <dbReference type="ChEBI" id="CHEBI:138282"/>
        <dbReference type="ChEBI" id="CHEBI:172876"/>
        <dbReference type="ChEBI" id="CHEBI:172877"/>
    </reaction>
    <physiologicalReaction direction="left-to-right" evidence="3">
        <dbReference type="Rhea" id="RHEA:66929"/>
    </physiologicalReaction>
</comment>
<evidence type="ECO:0000259" key="9">
    <source>
        <dbReference type="Pfam" id="PF08652"/>
    </source>
</evidence>
<sequence>MSYYRPEMSNQYRPDPRRHQPTQPTLDSNAKAFKWDSLEAFRGKSQLRRPQEVTTFSYDENRAYKFDDSSLRYYYNPEIGQHLSKGLDKFIKHDDTIPEHLDGLLQGIMDYEKSTGKKVSADVVTWRGMITRFLTLPYEKRDAFKMNATKFQGVIYMEDDHDFKMAQRANERPWTGPIGQEEMSFWGYKFEALATIPRIWADCTREEIEGRCDDVVNQEPQYCSVVQTGFGKTKLLIGGEVDAVWDVKPNYVELKTTKRCRTDRDFQNYEKKLLKFWAQSFLLNVPRIIVGERTDDGVLCGVQELMTSKIPSIVQKQGRSWDGNVCIRFAEQVMDWLVDEIQEGQMVKVNHPANASFLEVVEVDMPTFLTKEFIEWRTAASGKHLEH</sequence>
<dbReference type="PANTHER" id="PTHR12395">
    <property type="entry name" value="DOM-3 RELATED"/>
    <property type="match status" value="1"/>
</dbReference>
<dbReference type="InterPro" id="IPR013961">
    <property type="entry name" value="RAI1"/>
</dbReference>
<comment type="catalytic activity">
    <reaction evidence="4">
        <text>a 5'-end triphospho-ribonucleoside in mRNA + H2O = a 5'-end phospho-ribonucleoside in mRNA + diphosphate + H(+)</text>
        <dbReference type="Rhea" id="RHEA:78683"/>
        <dbReference type="Rhea" id="RHEA-COMP:15692"/>
        <dbReference type="Rhea" id="RHEA-COMP:17164"/>
        <dbReference type="ChEBI" id="CHEBI:15377"/>
        <dbReference type="ChEBI" id="CHEBI:15378"/>
        <dbReference type="ChEBI" id="CHEBI:33019"/>
        <dbReference type="ChEBI" id="CHEBI:138282"/>
        <dbReference type="ChEBI" id="CHEBI:167618"/>
    </reaction>
    <physiologicalReaction direction="left-to-right" evidence="4">
        <dbReference type="Rhea" id="RHEA:78684"/>
    </physiologicalReaction>
</comment>
<dbReference type="GO" id="GO:0034353">
    <property type="term" value="F:mRNA 5'-diphosphatase activity"/>
    <property type="evidence" value="ECO:0007669"/>
    <property type="project" value="TreeGrafter"/>
</dbReference>
<keyword evidence="7" id="KW-0479">Metal-binding</keyword>
<evidence type="ECO:0000256" key="7">
    <source>
        <dbReference type="RuleBase" id="RU367113"/>
    </source>
</evidence>
<dbReference type="GO" id="GO:0000956">
    <property type="term" value="P:nuclear-transcribed mRNA catabolic process"/>
    <property type="evidence" value="ECO:0007669"/>
    <property type="project" value="TreeGrafter"/>
</dbReference>
<comment type="subcellular location">
    <subcellularLocation>
        <location evidence="7">Nucleus</location>
    </subcellularLocation>
</comment>
<comment type="cofactor">
    <cofactor evidence="1 7">
        <name>a divalent metal cation</name>
        <dbReference type="ChEBI" id="CHEBI:60240"/>
    </cofactor>
</comment>
<evidence type="ECO:0000256" key="8">
    <source>
        <dbReference type="SAM" id="MobiDB-lite"/>
    </source>
</evidence>
<proteinExistence type="inferred from homology"/>
<evidence type="ECO:0000256" key="1">
    <source>
        <dbReference type="ARBA" id="ARBA00001968"/>
    </source>
</evidence>
<protein>
    <recommendedName>
        <fullName evidence="7">Decapping nuclease</fullName>
        <ecNumber evidence="7">3.6.1.-</ecNumber>
    </recommendedName>
</protein>
<organism evidence="10 11">
    <name type="scientific">Ascobolus immersus RN42</name>
    <dbReference type="NCBI Taxonomy" id="1160509"/>
    <lineage>
        <taxon>Eukaryota</taxon>
        <taxon>Fungi</taxon>
        <taxon>Dikarya</taxon>
        <taxon>Ascomycota</taxon>
        <taxon>Pezizomycotina</taxon>
        <taxon>Pezizomycetes</taxon>
        <taxon>Pezizales</taxon>
        <taxon>Ascobolaceae</taxon>
        <taxon>Ascobolus</taxon>
    </lineage>
</organism>
<evidence type="ECO:0000256" key="4">
    <source>
        <dbReference type="ARBA" id="ARBA00044692"/>
    </source>
</evidence>
<dbReference type="GO" id="GO:0003723">
    <property type="term" value="F:RNA binding"/>
    <property type="evidence" value="ECO:0007669"/>
    <property type="project" value="UniProtKB-KW"/>
</dbReference>
<comment type="function">
    <text evidence="5">Decapping enzyme for NAD-capped RNAs: specifically hydrolyzes the nicotinamide adenine dinucleotide (NAD) cap from a subset of RNAs by removing the entire NAD moiety from the 5'-end of an NAD-capped RNA. The NAD-cap is present at the 5'-end of some RNAs and snoRNAs. In contrast to the canonical 5'-end N7 methylguanosine (m7G) cap, the NAD cap promotes mRNA decay. Also acts as a non-canonical decapping enzyme that removes the entire cap structure of m7G capped or incompletely capped RNAs. Has decapping activity toward incomplete 5'-end m7G cap mRNAs such as unmethylated 5'-end-capped RNA (cap0), while it has no activity toward 2'-O-ribose methylated m7G cap (cap1). Also possesses RNA 5'-pyrophosphohydrolase activity by hydrolyzing the 5'-end triphosphate to release pyrophosphates. Stimulates exoribonuclease activity of Rat1, allowing it to degrade RNAs with stable secondary structure more effectively.</text>
</comment>
<keyword evidence="7" id="KW-0540">Nuclease</keyword>
<dbReference type="GO" id="GO:0004518">
    <property type="term" value="F:nuclease activity"/>
    <property type="evidence" value="ECO:0007669"/>
    <property type="project" value="UniProtKB-KW"/>
</dbReference>
<keyword evidence="11" id="KW-1185">Reference proteome</keyword>
<dbReference type="EC" id="3.6.1.-" evidence="7"/>
<evidence type="ECO:0000256" key="6">
    <source>
        <dbReference type="ARBA" id="ARBA00048124"/>
    </source>
</evidence>
<dbReference type="GO" id="GO:0046872">
    <property type="term" value="F:metal ion binding"/>
    <property type="evidence" value="ECO:0007669"/>
    <property type="project" value="UniProtKB-KW"/>
</dbReference>
<dbReference type="AlphaFoldDB" id="A0A3N4IWX6"/>
<accession>A0A3N4IWX6</accession>
<dbReference type="Pfam" id="PF08652">
    <property type="entry name" value="RAI1"/>
    <property type="match status" value="1"/>
</dbReference>
<keyword evidence="7" id="KW-0539">Nucleus</keyword>
<feature type="domain" description="RAI1-like" evidence="9">
    <location>
        <begin position="48"/>
        <end position="373"/>
    </location>
</feature>
<dbReference type="PANTHER" id="PTHR12395:SF9">
    <property type="entry name" value="DECAPPING AND EXORIBONUCLEASE PROTEIN"/>
    <property type="match status" value="1"/>
</dbReference>
<evidence type="ECO:0000256" key="5">
    <source>
        <dbReference type="ARBA" id="ARBA00046211"/>
    </source>
</evidence>
<keyword evidence="7" id="KW-0547">Nucleotide-binding</keyword>
<evidence type="ECO:0000313" key="11">
    <source>
        <dbReference type="Proteomes" id="UP000275078"/>
    </source>
</evidence>
<gene>
    <name evidence="10" type="ORF">BJ508DRAFT_234553</name>
</gene>
<dbReference type="GO" id="GO:0005829">
    <property type="term" value="C:cytosol"/>
    <property type="evidence" value="ECO:0007669"/>
    <property type="project" value="TreeGrafter"/>
</dbReference>
<feature type="region of interest" description="Disordered" evidence="8">
    <location>
        <begin position="1"/>
        <end position="26"/>
    </location>
</feature>
<dbReference type="Proteomes" id="UP000275078">
    <property type="component" value="Unassembled WGS sequence"/>
</dbReference>
<comment type="similarity">
    <text evidence="2 7">Belongs to the DXO/Dom3Z family.</text>
</comment>
<dbReference type="STRING" id="1160509.A0A3N4IWX6"/>
<name>A0A3N4IWX6_ASCIM</name>
<comment type="catalytic activity">
    <reaction evidence="6">
        <text>a 5'-end NAD(+)-phospho-ribonucleoside in mRNA + H2O = a 5'-end phospho-ribonucleoside in mRNA + NAD(+) + H(+)</text>
        <dbReference type="Rhea" id="RHEA:60880"/>
        <dbReference type="Rhea" id="RHEA-COMP:15692"/>
        <dbReference type="Rhea" id="RHEA-COMP:15698"/>
        <dbReference type="ChEBI" id="CHEBI:15377"/>
        <dbReference type="ChEBI" id="CHEBI:15378"/>
        <dbReference type="ChEBI" id="CHEBI:57540"/>
        <dbReference type="ChEBI" id="CHEBI:138282"/>
        <dbReference type="ChEBI" id="CHEBI:144029"/>
    </reaction>
    <physiologicalReaction direction="left-to-right" evidence="6">
        <dbReference type="Rhea" id="RHEA:60881"/>
    </physiologicalReaction>
</comment>
<dbReference type="EMBL" id="ML119650">
    <property type="protein sequence ID" value="RPA86134.1"/>
    <property type="molecule type" value="Genomic_DNA"/>
</dbReference>
<evidence type="ECO:0000256" key="3">
    <source>
        <dbReference type="ARBA" id="ARBA00044676"/>
    </source>
</evidence>
<dbReference type="OrthoDB" id="5853397at2759"/>
<reference evidence="10 11" key="1">
    <citation type="journal article" date="2018" name="Nat. Ecol. Evol.">
        <title>Pezizomycetes genomes reveal the molecular basis of ectomycorrhizal truffle lifestyle.</title>
        <authorList>
            <person name="Murat C."/>
            <person name="Payen T."/>
            <person name="Noel B."/>
            <person name="Kuo A."/>
            <person name="Morin E."/>
            <person name="Chen J."/>
            <person name="Kohler A."/>
            <person name="Krizsan K."/>
            <person name="Balestrini R."/>
            <person name="Da Silva C."/>
            <person name="Montanini B."/>
            <person name="Hainaut M."/>
            <person name="Levati E."/>
            <person name="Barry K.W."/>
            <person name="Belfiori B."/>
            <person name="Cichocki N."/>
            <person name="Clum A."/>
            <person name="Dockter R.B."/>
            <person name="Fauchery L."/>
            <person name="Guy J."/>
            <person name="Iotti M."/>
            <person name="Le Tacon F."/>
            <person name="Lindquist E.A."/>
            <person name="Lipzen A."/>
            <person name="Malagnac F."/>
            <person name="Mello A."/>
            <person name="Molinier V."/>
            <person name="Miyauchi S."/>
            <person name="Poulain J."/>
            <person name="Riccioni C."/>
            <person name="Rubini A."/>
            <person name="Sitrit Y."/>
            <person name="Splivallo R."/>
            <person name="Traeger S."/>
            <person name="Wang M."/>
            <person name="Zifcakova L."/>
            <person name="Wipf D."/>
            <person name="Zambonelli A."/>
            <person name="Paolocci F."/>
            <person name="Nowrousian M."/>
            <person name="Ottonello S."/>
            <person name="Baldrian P."/>
            <person name="Spatafora J.W."/>
            <person name="Henrissat B."/>
            <person name="Nagy L.G."/>
            <person name="Aury J.M."/>
            <person name="Wincker P."/>
            <person name="Grigoriev I.V."/>
            <person name="Bonfante P."/>
            <person name="Martin F.M."/>
        </authorList>
    </citation>
    <scope>NUCLEOTIDE SEQUENCE [LARGE SCALE GENOMIC DNA]</scope>
    <source>
        <strain evidence="10 11">RN42</strain>
    </source>
</reference>
<dbReference type="GO" id="GO:0000166">
    <property type="term" value="F:nucleotide binding"/>
    <property type="evidence" value="ECO:0007669"/>
    <property type="project" value="UniProtKB-KW"/>
</dbReference>
<dbReference type="GO" id="GO:0005634">
    <property type="term" value="C:nucleus"/>
    <property type="evidence" value="ECO:0007669"/>
    <property type="project" value="UniProtKB-SubCell"/>
</dbReference>
<dbReference type="GO" id="GO:0110155">
    <property type="term" value="P:NAD-cap decapping"/>
    <property type="evidence" value="ECO:0007669"/>
    <property type="project" value="TreeGrafter"/>
</dbReference>
<dbReference type="InterPro" id="IPR039039">
    <property type="entry name" value="RAI1-like_fam"/>
</dbReference>